<dbReference type="Gene3D" id="3.30.70.1060">
    <property type="entry name" value="Dimeric alpha+beta barrel"/>
    <property type="match status" value="1"/>
</dbReference>
<dbReference type="PANTHER" id="PTHR35174:SF3">
    <property type="entry name" value="BLL7171 PROTEIN"/>
    <property type="match status" value="1"/>
</dbReference>
<dbReference type="InterPro" id="IPR005545">
    <property type="entry name" value="YCII"/>
</dbReference>
<accession>A0A5R8KJM5</accession>
<dbReference type="EMBL" id="VAUV01000001">
    <property type="protein sequence ID" value="TLD72514.1"/>
    <property type="molecule type" value="Genomic_DNA"/>
</dbReference>
<gene>
    <name evidence="4" type="ORF">FEM03_00090</name>
</gene>
<feature type="region of interest" description="Disordered" evidence="2">
    <location>
        <begin position="98"/>
        <end position="122"/>
    </location>
</feature>
<sequence>MEYMLLFTEPATELAKRNDPAEAPAYWGAWSAYCNALAESGIMVSGAGLQPPDTATTVRIRDGKRTLHDGPYAEAKEMLGGFFVINVPDLDAALEWAARSPSSSYGSTEVRPVLPPPAPPTP</sequence>
<evidence type="ECO:0000313" key="4">
    <source>
        <dbReference type="EMBL" id="TLD72514.1"/>
    </source>
</evidence>
<feature type="domain" description="YCII-related" evidence="3">
    <location>
        <begin position="1"/>
        <end position="115"/>
    </location>
</feature>
<dbReference type="OrthoDB" id="9807535at2"/>
<dbReference type="SUPFAM" id="SSF54909">
    <property type="entry name" value="Dimeric alpha+beta barrel"/>
    <property type="match status" value="1"/>
</dbReference>
<dbReference type="RefSeq" id="WP_138084138.1">
    <property type="nucleotide sequence ID" value="NZ_VAUV01000001.1"/>
</dbReference>
<evidence type="ECO:0000256" key="1">
    <source>
        <dbReference type="ARBA" id="ARBA00007689"/>
    </source>
</evidence>
<proteinExistence type="inferred from homology"/>
<evidence type="ECO:0000259" key="3">
    <source>
        <dbReference type="Pfam" id="PF03795"/>
    </source>
</evidence>
<organism evidence="4 5">
    <name type="scientific">Phragmitibacter flavus</name>
    <dbReference type="NCBI Taxonomy" id="2576071"/>
    <lineage>
        <taxon>Bacteria</taxon>
        <taxon>Pseudomonadati</taxon>
        <taxon>Verrucomicrobiota</taxon>
        <taxon>Verrucomicrobiia</taxon>
        <taxon>Verrucomicrobiales</taxon>
        <taxon>Verrucomicrobiaceae</taxon>
        <taxon>Phragmitibacter</taxon>
    </lineage>
</organism>
<name>A0A5R8KJM5_9BACT</name>
<dbReference type="Proteomes" id="UP000306196">
    <property type="component" value="Unassembled WGS sequence"/>
</dbReference>
<feature type="compositionally biased region" description="Pro residues" evidence="2">
    <location>
        <begin position="113"/>
        <end position="122"/>
    </location>
</feature>
<evidence type="ECO:0000313" key="5">
    <source>
        <dbReference type="Proteomes" id="UP000306196"/>
    </source>
</evidence>
<dbReference type="InterPro" id="IPR011008">
    <property type="entry name" value="Dimeric_a/b-barrel"/>
</dbReference>
<dbReference type="PANTHER" id="PTHR35174">
    <property type="entry name" value="BLL7171 PROTEIN-RELATED"/>
    <property type="match status" value="1"/>
</dbReference>
<reference evidence="4 5" key="1">
    <citation type="submission" date="2019-05" db="EMBL/GenBank/DDBJ databases">
        <title>Verrucobacter flavum gen. nov., sp. nov. a new member of the family Verrucomicrobiaceae.</title>
        <authorList>
            <person name="Szuroczki S."/>
            <person name="Abbaszade G."/>
            <person name="Szabo A."/>
            <person name="Felfoldi T."/>
            <person name="Schumann P."/>
            <person name="Boka K."/>
            <person name="Keki Z."/>
            <person name="Toumi M."/>
            <person name="Toth E."/>
        </authorList>
    </citation>
    <scope>NUCLEOTIDE SEQUENCE [LARGE SCALE GENOMIC DNA]</scope>
    <source>
        <strain evidence="4 5">MG-N-17</strain>
    </source>
</reference>
<comment type="caution">
    <text evidence="4">The sequence shown here is derived from an EMBL/GenBank/DDBJ whole genome shotgun (WGS) entry which is preliminary data.</text>
</comment>
<protein>
    <recommendedName>
        <fullName evidence="3">YCII-related domain-containing protein</fullName>
    </recommendedName>
</protein>
<evidence type="ECO:0000256" key="2">
    <source>
        <dbReference type="SAM" id="MobiDB-lite"/>
    </source>
</evidence>
<keyword evidence="5" id="KW-1185">Reference proteome</keyword>
<dbReference type="AlphaFoldDB" id="A0A5R8KJM5"/>
<dbReference type="Pfam" id="PF03795">
    <property type="entry name" value="YCII"/>
    <property type="match status" value="1"/>
</dbReference>
<comment type="similarity">
    <text evidence="1">Belongs to the YciI family.</text>
</comment>